<dbReference type="PROSITE" id="PS51318">
    <property type="entry name" value="TAT"/>
    <property type="match status" value="1"/>
</dbReference>
<dbReference type="InterPro" id="IPR019546">
    <property type="entry name" value="TAT_signal_bac_arc"/>
</dbReference>
<dbReference type="NCBIfam" id="TIGR01409">
    <property type="entry name" value="TAT_signal_seq"/>
    <property type="match status" value="1"/>
</dbReference>
<feature type="transmembrane region" description="Helical" evidence="1">
    <location>
        <begin position="21"/>
        <end position="42"/>
    </location>
</feature>
<keyword evidence="1" id="KW-0472">Membrane</keyword>
<organism evidence="2 3">
    <name type="scientific">Advenella kashmirensis</name>
    <dbReference type="NCBI Taxonomy" id="310575"/>
    <lineage>
        <taxon>Bacteria</taxon>
        <taxon>Pseudomonadati</taxon>
        <taxon>Pseudomonadota</taxon>
        <taxon>Betaproteobacteria</taxon>
        <taxon>Burkholderiales</taxon>
        <taxon>Alcaligenaceae</taxon>
    </lineage>
</organism>
<dbReference type="InterPro" id="IPR006311">
    <property type="entry name" value="TAT_signal"/>
</dbReference>
<proteinExistence type="predicted"/>
<reference evidence="2 3" key="1">
    <citation type="journal article" date="2018" name="Nat. Biotechnol.">
        <title>A standardized bacterial taxonomy based on genome phylogeny substantially revises the tree of life.</title>
        <authorList>
            <person name="Parks D.H."/>
            <person name="Chuvochina M."/>
            <person name="Waite D.W."/>
            <person name="Rinke C."/>
            <person name="Skarshewski A."/>
            <person name="Chaumeil P.A."/>
            <person name="Hugenholtz P."/>
        </authorList>
    </citation>
    <scope>NUCLEOTIDE SEQUENCE [LARGE SCALE GENOMIC DNA]</scope>
    <source>
        <strain evidence="2">UBA10707</strain>
    </source>
</reference>
<dbReference type="Proteomes" id="UP000264036">
    <property type="component" value="Unassembled WGS sequence"/>
</dbReference>
<evidence type="ECO:0000313" key="2">
    <source>
        <dbReference type="EMBL" id="HBP31247.1"/>
    </source>
</evidence>
<keyword evidence="1" id="KW-1133">Transmembrane helix</keyword>
<sequence length="193" mass="20815">MDTPIILRKTSPNGALTRREFLRGAAVLTGVLAAGSTLAAFAPSRAWALETTHLNQVQAETLLAMAKALYPHKDLPDAVYALLVKDMDAQMGDGAQATLVAEGVAKLNKQAAGAFSSLALDKQTALLQHMEADPFFQTVRGQCITSIYDNDMAYRHFGYEGEVWSKGGYLARGFDDLKWLPDPPPSASPSMKS</sequence>
<comment type="caution">
    <text evidence="2">The sequence shown here is derived from an EMBL/GenBank/DDBJ whole genome shotgun (WGS) entry which is preliminary data.</text>
</comment>
<keyword evidence="1" id="KW-0812">Transmembrane</keyword>
<evidence type="ECO:0000313" key="3">
    <source>
        <dbReference type="Proteomes" id="UP000264036"/>
    </source>
</evidence>
<dbReference type="AlphaFoldDB" id="A0A356LJU3"/>
<accession>A0A356LJU3</accession>
<dbReference type="Pfam" id="PF13618">
    <property type="entry name" value="Gluconate_2-dh3"/>
    <property type="match status" value="1"/>
</dbReference>
<name>A0A356LJU3_9BURK</name>
<dbReference type="InterPro" id="IPR027056">
    <property type="entry name" value="Gluconate_2DH_su3"/>
</dbReference>
<dbReference type="EMBL" id="DOEK01000036">
    <property type="protein sequence ID" value="HBP31247.1"/>
    <property type="molecule type" value="Genomic_DNA"/>
</dbReference>
<gene>
    <name evidence="2" type="ORF">DD666_17800</name>
</gene>
<protein>
    <submittedName>
        <fullName evidence="2">Tat (Twin-arginine translocation) pathway signal sequence</fullName>
    </submittedName>
</protein>
<evidence type="ECO:0000256" key="1">
    <source>
        <dbReference type="SAM" id="Phobius"/>
    </source>
</evidence>